<evidence type="ECO:0000256" key="1">
    <source>
        <dbReference type="SAM" id="Phobius"/>
    </source>
</evidence>
<organism evidence="2 3">
    <name type="scientific">Palleronia marisminoris</name>
    <dbReference type="NCBI Taxonomy" id="315423"/>
    <lineage>
        <taxon>Bacteria</taxon>
        <taxon>Pseudomonadati</taxon>
        <taxon>Pseudomonadota</taxon>
        <taxon>Alphaproteobacteria</taxon>
        <taxon>Rhodobacterales</taxon>
        <taxon>Roseobacteraceae</taxon>
        <taxon>Palleronia</taxon>
    </lineage>
</organism>
<keyword evidence="1" id="KW-0812">Transmembrane</keyword>
<feature type="transmembrane region" description="Helical" evidence="1">
    <location>
        <begin position="141"/>
        <end position="162"/>
    </location>
</feature>
<keyword evidence="1" id="KW-1133">Transmembrane helix</keyword>
<proteinExistence type="predicted"/>
<name>A0A1Y5T6U4_9RHOB</name>
<dbReference type="Proteomes" id="UP000193870">
    <property type="component" value="Unassembled WGS sequence"/>
</dbReference>
<dbReference type="RefSeq" id="WP_085854748.1">
    <property type="nucleotide sequence ID" value="NZ_FOPF01000008.1"/>
</dbReference>
<protein>
    <recommendedName>
        <fullName evidence="4">Rod shape-determining protein MreD</fullName>
    </recommendedName>
</protein>
<accession>A0A1Y5T6U4</accession>
<gene>
    <name evidence="2" type="ORF">PAM7066_02736</name>
</gene>
<evidence type="ECO:0000313" key="3">
    <source>
        <dbReference type="Proteomes" id="UP000193870"/>
    </source>
</evidence>
<dbReference type="STRING" id="315423.SAMN04488020_10828"/>
<evidence type="ECO:0008006" key="4">
    <source>
        <dbReference type="Google" id="ProtNLM"/>
    </source>
</evidence>
<keyword evidence="3" id="KW-1185">Reference proteome</keyword>
<dbReference type="EMBL" id="FWFV01000008">
    <property type="protein sequence ID" value="SLN57104.1"/>
    <property type="molecule type" value="Genomic_DNA"/>
</dbReference>
<feature type="transmembrane region" description="Helical" evidence="1">
    <location>
        <begin position="109"/>
        <end position="129"/>
    </location>
</feature>
<feature type="transmembrane region" description="Helical" evidence="1">
    <location>
        <begin position="61"/>
        <end position="89"/>
    </location>
</feature>
<keyword evidence="1" id="KW-0472">Membrane</keyword>
<sequence>MVDPITLRRTSFRALFVAVAFVFVFVRILPFMGPSGGWPAPDLIVVMAFAWILRRPDYLPLWLLACVALFADVVFMRPLGLWALATVLGTEFLRRRSHLTLEKPFPLEWLLIATVLLAMHAGEALMLAVTMVPQPGLGATLLEYLTTVAVYPLAVMATAFVFGVRPPSPNERDAEART</sequence>
<evidence type="ECO:0000313" key="2">
    <source>
        <dbReference type="EMBL" id="SLN57104.1"/>
    </source>
</evidence>
<reference evidence="2 3" key="1">
    <citation type="submission" date="2017-03" db="EMBL/GenBank/DDBJ databases">
        <authorList>
            <person name="Afonso C.L."/>
            <person name="Miller P.J."/>
            <person name="Scott M.A."/>
            <person name="Spackman E."/>
            <person name="Goraichik I."/>
            <person name="Dimitrov K.M."/>
            <person name="Suarez D.L."/>
            <person name="Swayne D.E."/>
        </authorList>
    </citation>
    <scope>NUCLEOTIDE SEQUENCE [LARGE SCALE GENOMIC DNA]</scope>
    <source>
        <strain evidence="2 3">CECT 7066</strain>
    </source>
</reference>
<dbReference type="AlphaFoldDB" id="A0A1Y5T6U4"/>
<feature type="transmembrane region" description="Helical" evidence="1">
    <location>
        <begin position="12"/>
        <end position="32"/>
    </location>
</feature>
<dbReference type="OrthoDB" id="7629477at2"/>